<evidence type="ECO:0000256" key="22">
    <source>
        <dbReference type="ARBA" id="ARBA00023316"/>
    </source>
</evidence>
<proteinExistence type="inferred from homology"/>
<evidence type="ECO:0000256" key="5">
    <source>
        <dbReference type="ARBA" id="ARBA00007739"/>
    </source>
</evidence>
<evidence type="ECO:0000256" key="27">
    <source>
        <dbReference type="SAM" id="Phobius"/>
    </source>
</evidence>
<evidence type="ECO:0000256" key="2">
    <source>
        <dbReference type="ARBA" id="ARBA00004401"/>
    </source>
</evidence>
<keyword evidence="12" id="KW-0808">Transferase</keyword>
<dbReference type="InterPro" id="IPR001264">
    <property type="entry name" value="Glyco_trans_51"/>
</dbReference>
<keyword evidence="9" id="KW-0121">Carboxypeptidase</keyword>
<dbReference type="EC" id="3.4.16.4" evidence="6"/>
<evidence type="ECO:0000313" key="30">
    <source>
        <dbReference type="Proteomes" id="UP000078532"/>
    </source>
</evidence>
<keyword evidence="22" id="KW-0961">Cell wall biogenesis/degradation</keyword>
<keyword evidence="8" id="KW-1003">Cell membrane</keyword>
<comment type="caution">
    <text evidence="29">The sequence shown here is derived from an EMBL/GenBank/DDBJ whole genome shotgun (WGS) entry which is preliminary data.</text>
</comment>
<accession>A0A1B7LGG1</accession>
<comment type="function">
    <text evidence="1">Cell wall formation. Synthesis of cross-linked peptidoglycan from the lipid intermediates. The enzyme has a penicillin-insensitive transglycosylase N-terminal domain (formation of linear glycan strands) and a penicillin-sensitive transpeptidase C-terminal domain (cross-linking of the peptide subunits).</text>
</comment>
<evidence type="ECO:0000256" key="11">
    <source>
        <dbReference type="ARBA" id="ARBA00022676"/>
    </source>
</evidence>
<evidence type="ECO:0000259" key="28">
    <source>
        <dbReference type="Pfam" id="PF00912"/>
    </source>
</evidence>
<evidence type="ECO:0000256" key="1">
    <source>
        <dbReference type="ARBA" id="ARBA00002624"/>
    </source>
</evidence>
<dbReference type="InterPro" id="IPR023346">
    <property type="entry name" value="Lysozyme-like_dom_sf"/>
</dbReference>
<dbReference type="GO" id="GO:0009252">
    <property type="term" value="P:peptidoglycan biosynthetic process"/>
    <property type="evidence" value="ECO:0007669"/>
    <property type="project" value="UniProtKB-UniPathway"/>
</dbReference>
<evidence type="ECO:0000256" key="21">
    <source>
        <dbReference type="ARBA" id="ARBA00023268"/>
    </source>
</evidence>
<dbReference type="EMBL" id="LYVF01000069">
    <property type="protein sequence ID" value="OAT85191.1"/>
    <property type="molecule type" value="Genomic_DNA"/>
</dbReference>
<keyword evidence="13 27" id="KW-0812">Transmembrane</keyword>
<dbReference type="GO" id="GO:0009002">
    <property type="term" value="F:serine-type D-Ala-D-Ala carboxypeptidase activity"/>
    <property type="evidence" value="ECO:0007669"/>
    <property type="project" value="UniProtKB-EC"/>
</dbReference>
<dbReference type="GO" id="GO:0008955">
    <property type="term" value="F:peptidoglycan glycosyltransferase activity"/>
    <property type="evidence" value="ECO:0007669"/>
    <property type="project" value="UniProtKB-EC"/>
</dbReference>
<evidence type="ECO:0000256" key="25">
    <source>
        <dbReference type="ARBA" id="ARBA00049902"/>
    </source>
</evidence>
<organism evidence="29 30">
    <name type="scientific">Desulfotomaculum copahuensis</name>
    <dbReference type="NCBI Taxonomy" id="1838280"/>
    <lineage>
        <taxon>Bacteria</taxon>
        <taxon>Bacillati</taxon>
        <taxon>Bacillota</taxon>
        <taxon>Clostridia</taxon>
        <taxon>Eubacteriales</taxon>
        <taxon>Desulfotomaculaceae</taxon>
        <taxon>Desulfotomaculum</taxon>
    </lineage>
</organism>
<keyword evidence="11" id="KW-0328">Glycosyltransferase</keyword>
<name>A0A1B7LGG1_9FIRM</name>
<keyword evidence="16" id="KW-0735">Signal-anchor</keyword>
<comment type="similarity">
    <text evidence="4">In the C-terminal section; belongs to the transpeptidase family.</text>
</comment>
<dbReference type="Pfam" id="PF00912">
    <property type="entry name" value="Transgly"/>
    <property type="match status" value="1"/>
</dbReference>
<evidence type="ECO:0000256" key="17">
    <source>
        <dbReference type="ARBA" id="ARBA00022984"/>
    </source>
</evidence>
<evidence type="ECO:0000256" key="10">
    <source>
        <dbReference type="ARBA" id="ARBA00022670"/>
    </source>
</evidence>
<dbReference type="RefSeq" id="WP_066666931.1">
    <property type="nucleotide sequence ID" value="NZ_LYVF01000069.1"/>
</dbReference>
<dbReference type="EC" id="2.4.99.28" evidence="24"/>
<dbReference type="InterPro" id="IPR050396">
    <property type="entry name" value="Glycosyltr_51/Transpeptidase"/>
</dbReference>
<evidence type="ECO:0000256" key="23">
    <source>
        <dbReference type="ARBA" id="ARBA00034000"/>
    </source>
</evidence>
<keyword evidence="20" id="KW-0046">Antibiotic resistance</keyword>
<protein>
    <recommendedName>
        <fullName evidence="7">Penicillin-binding protein 1A</fullName>
        <ecNumber evidence="24">2.4.99.28</ecNumber>
        <ecNumber evidence="6">3.4.16.4</ecNumber>
    </recommendedName>
</protein>
<evidence type="ECO:0000256" key="9">
    <source>
        <dbReference type="ARBA" id="ARBA00022645"/>
    </source>
</evidence>
<dbReference type="GO" id="GO:0071555">
    <property type="term" value="P:cell wall organization"/>
    <property type="evidence" value="ECO:0007669"/>
    <property type="project" value="UniProtKB-KW"/>
</dbReference>
<evidence type="ECO:0000256" key="8">
    <source>
        <dbReference type="ARBA" id="ARBA00022475"/>
    </source>
</evidence>
<evidence type="ECO:0000256" key="18">
    <source>
        <dbReference type="ARBA" id="ARBA00022989"/>
    </source>
</evidence>
<evidence type="ECO:0000256" key="6">
    <source>
        <dbReference type="ARBA" id="ARBA00012448"/>
    </source>
</evidence>
<dbReference type="GO" id="GO:0008360">
    <property type="term" value="P:regulation of cell shape"/>
    <property type="evidence" value="ECO:0007669"/>
    <property type="project" value="UniProtKB-KW"/>
</dbReference>
<comment type="similarity">
    <text evidence="5">In the N-terminal section; belongs to the glycosyltransferase 51 family.</text>
</comment>
<evidence type="ECO:0000313" key="29">
    <source>
        <dbReference type="EMBL" id="OAT85191.1"/>
    </source>
</evidence>
<dbReference type="Proteomes" id="UP000078532">
    <property type="component" value="Unassembled WGS sequence"/>
</dbReference>
<dbReference type="GO" id="GO:0006508">
    <property type="term" value="P:proteolysis"/>
    <property type="evidence" value="ECO:0007669"/>
    <property type="project" value="UniProtKB-KW"/>
</dbReference>
<dbReference type="STRING" id="1838280.A6M21_06485"/>
<evidence type="ECO:0000256" key="26">
    <source>
        <dbReference type="ARBA" id="ARBA00060592"/>
    </source>
</evidence>
<comment type="pathway">
    <text evidence="26">Glycan biosynthesis.</text>
</comment>
<dbReference type="GO" id="GO:0005886">
    <property type="term" value="C:plasma membrane"/>
    <property type="evidence" value="ECO:0007669"/>
    <property type="project" value="UniProtKB-SubCell"/>
</dbReference>
<evidence type="ECO:0000256" key="13">
    <source>
        <dbReference type="ARBA" id="ARBA00022692"/>
    </source>
</evidence>
<feature type="domain" description="Glycosyl transferase family 51" evidence="28">
    <location>
        <begin position="195"/>
        <end position="362"/>
    </location>
</feature>
<sequence length="385" mass="43191">MAVNKEVAASYRPYWDGELETMPRAVLGEYQLKLLKETVNLAYHRSPYYRQSFAKVGLSPDDIHTKIKKFSGADMINPCRGSNGKGFFVEKGWRSFSFKAGEDVENTFLCLEKGWWLISGVATNLLENHWQDLHKQRGRDKIAGEGFWGRGNMFKILKRTLLLVVVACILLMLVFIEREQPVVRSLPVLVKSRVEDRGGTWVPPAQIPVPLQKAVIATEDRSFYTNLGVSFEGIARSVLVDLLSGSFQEGGSTITQELARNQLLTPEKTISRKLKEMVLALMITRDFSKQDILNMYLNSVYFGHGAYGADAAARTYFGRPVSALSFAQCTLLAGLPQAPSYFDPLKNYQAARERQGQVLQSMVQAGDLDQSGAGKIWRAPLNLRR</sequence>
<evidence type="ECO:0000256" key="3">
    <source>
        <dbReference type="ARBA" id="ARBA00004752"/>
    </source>
</evidence>
<keyword evidence="19 27" id="KW-0472">Membrane</keyword>
<dbReference type="GO" id="GO:0046677">
    <property type="term" value="P:response to antibiotic"/>
    <property type="evidence" value="ECO:0007669"/>
    <property type="project" value="UniProtKB-KW"/>
</dbReference>
<evidence type="ECO:0000256" key="14">
    <source>
        <dbReference type="ARBA" id="ARBA00022801"/>
    </source>
</evidence>
<evidence type="ECO:0000256" key="12">
    <source>
        <dbReference type="ARBA" id="ARBA00022679"/>
    </source>
</evidence>
<comment type="subcellular location">
    <subcellularLocation>
        <location evidence="2">Cell membrane</location>
        <topology evidence="2">Single-pass type II membrane protein</topology>
    </subcellularLocation>
</comment>
<dbReference type="SUPFAM" id="SSF53955">
    <property type="entry name" value="Lysozyme-like"/>
    <property type="match status" value="1"/>
</dbReference>
<gene>
    <name evidence="29" type="ORF">A6M21_06485</name>
</gene>
<keyword evidence="10" id="KW-0645">Protease</keyword>
<dbReference type="OrthoDB" id="9766909at2"/>
<keyword evidence="21" id="KW-0511">Multifunctional enzyme</keyword>
<feature type="transmembrane region" description="Helical" evidence="27">
    <location>
        <begin position="160"/>
        <end position="176"/>
    </location>
</feature>
<keyword evidence="18 27" id="KW-1133">Transmembrane helix</keyword>
<dbReference type="Gene3D" id="3.40.50.12780">
    <property type="entry name" value="N-terminal domain of ligase-like"/>
    <property type="match status" value="1"/>
</dbReference>
<evidence type="ECO:0000256" key="4">
    <source>
        <dbReference type="ARBA" id="ARBA00007090"/>
    </source>
</evidence>
<evidence type="ECO:0000256" key="7">
    <source>
        <dbReference type="ARBA" id="ARBA00018638"/>
    </source>
</evidence>
<keyword evidence="14" id="KW-0378">Hydrolase</keyword>
<comment type="pathway">
    <text evidence="3">Cell wall biogenesis; peptidoglycan biosynthesis.</text>
</comment>
<dbReference type="InterPro" id="IPR036950">
    <property type="entry name" value="PBP_transglycosylase"/>
</dbReference>
<evidence type="ECO:0000256" key="16">
    <source>
        <dbReference type="ARBA" id="ARBA00022968"/>
    </source>
</evidence>
<keyword evidence="17" id="KW-0573">Peptidoglycan synthesis</keyword>
<evidence type="ECO:0000256" key="19">
    <source>
        <dbReference type="ARBA" id="ARBA00023136"/>
    </source>
</evidence>
<dbReference type="AlphaFoldDB" id="A0A1B7LGG1"/>
<keyword evidence="15" id="KW-0133">Cell shape</keyword>
<dbReference type="Gene3D" id="1.10.3810.10">
    <property type="entry name" value="Biosynthetic peptidoglycan transglycosylase-like"/>
    <property type="match status" value="1"/>
</dbReference>
<keyword evidence="30" id="KW-1185">Reference proteome</keyword>
<dbReference type="FunFam" id="1.10.3810.10:FF:000001">
    <property type="entry name" value="Penicillin-binding protein 1A"/>
    <property type="match status" value="1"/>
</dbReference>
<dbReference type="InterPro" id="IPR042099">
    <property type="entry name" value="ANL_N_sf"/>
</dbReference>
<evidence type="ECO:0000256" key="24">
    <source>
        <dbReference type="ARBA" id="ARBA00044770"/>
    </source>
</evidence>
<comment type="catalytic activity">
    <reaction evidence="23">
        <text>Preferential cleavage: (Ac)2-L-Lys-D-Ala-|-D-Ala. Also transpeptidation of peptidyl-alanyl moieties that are N-acyl substituents of D-alanine.</text>
        <dbReference type="EC" id="3.4.16.4"/>
    </reaction>
</comment>
<evidence type="ECO:0000256" key="20">
    <source>
        <dbReference type="ARBA" id="ARBA00023251"/>
    </source>
</evidence>
<evidence type="ECO:0000256" key="15">
    <source>
        <dbReference type="ARBA" id="ARBA00022960"/>
    </source>
</evidence>
<comment type="catalytic activity">
    <reaction evidence="25">
        <text>[GlcNAc-(1-&gt;4)-Mur2Ac(oyl-L-Ala-gamma-D-Glu-L-Lys-D-Ala-D-Ala)](n)-di-trans,octa-cis-undecaprenyl diphosphate + beta-D-GlcNAc-(1-&gt;4)-Mur2Ac(oyl-L-Ala-gamma-D-Glu-L-Lys-D-Ala-D-Ala)-di-trans,octa-cis-undecaprenyl diphosphate = [GlcNAc-(1-&gt;4)-Mur2Ac(oyl-L-Ala-gamma-D-Glu-L-Lys-D-Ala-D-Ala)](n+1)-di-trans,octa-cis-undecaprenyl diphosphate + di-trans,octa-cis-undecaprenyl diphosphate + H(+)</text>
        <dbReference type="Rhea" id="RHEA:23708"/>
        <dbReference type="Rhea" id="RHEA-COMP:9602"/>
        <dbReference type="Rhea" id="RHEA-COMP:9603"/>
        <dbReference type="ChEBI" id="CHEBI:15378"/>
        <dbReference type="ChEBI" id="CHEBI:58405"/>
        <dbReference type="ChEBI" id="CHEBI:60033"/>
        <dbReference type="ChEBI" id="CHEBI:78435"/>
        <dbReference type="EC" id="2.4.99.28"/>
    </reaction>
</comment>
<reference evidence="29 30" key="1">
    <citation type="submission" date="2016-04" db="EMBL/GenBank/DDBJ databases">
        <authorList>
            <person name="Evans L.H."/>
            <person name="Alamgir A."/>
            <person name="Owens N."/>
            <person name="Weber N.D."/>
            <person name="Virtaneva K."/>
            <person name="Barbian K."/>
            <person name="Babar A."/>
            <person name="Rosenke K."/>
        </authorList>
    </citation>
    <scope>NUCLEOTIDE SEQUENCE [LARGE SCALE GENOMIC DNA]</scope>
    <source>
        <strain evidence="29 30">LMa1</strain>
    </source>
</reference>
<dbReference type="PANTHER" id="PTHR32282:SF33">
    <property type="entry name" value="PEPTIDOGLYCAN GLYCOSYLTRANSFERASE"/>
    <property type="match status" value="1"/>
</dbReference>
<dbReference type="PANTHER" id="PTHR32282">
    <property type="entry name" value="BINDING PROTEIN TRANSPEPTIDASE, PUTATIVE-RELATED"/>
    <property type="match status" value="1"/>
</dbReference>
<dbReference type="UniPathway" id="UPA00219"/>